<dbReference type="PANTHER" id="PTHR11444:SF1">
    <property type="entry name" value="FUMARATE HYDRATASE, MITOCHONDRIAL"/>
    <property type="match status" value="1"/>
</dbReference>
<dbReference type="Gene3D" id="1.20.200.10">
    <property type="entry name" value="Fumarase/aspartase (Central domain)"/>
    <property type="match status" value="1"/>
</dbReference>
<sequence length="458" mass="49480">MEYRMEHDSMGDVRVPADRYWGAQTQRSFENFPIGQGREPMPPEIIHAFGILKKAAAITNARLCPAAMTAEKCSAICAAADEIISGKLADHFPLVVWQTGSGTQTNMNANEVIANRGNELAGRRLLHPNDDVNRSQSSNDTFPTALHIAAVCALEDGALPALAELIDSLKRLEAENEGVIKAGRTHLQDATPISFPQEISGWRSSLERDAELIRLALPPLRELALGGTAVGTGLNAPAGFAEEVAAEISRLTGKDFRSAPNKFHALTSRDELVFAHGALQALAGDLMKLANDIRWLGSGPRNGLGELFLPENEPGSSIMPGKVNPTQCEALTMIAVQVMANGAGIGFAASQGNFELNVFLPVLAHEFLQSARLLAEGMRSFRLRCADGIRANREKMAENLRRSLMLVTALSPTIGYEAAAETAKLAHREDLTLREACLRLGCLTGEQFDALFHPEEMV</sequence>
<dbReference type="InterPro" id="IPR022761">
    <property type="entry name" value="Fumarate_lyase_N"/>
</dbReference>
<dbReference type="InterPro" id="IPR000362">
    <property type="entry name" value="Fumarate_lyase_fam"/>
</dbReference>
<dbReference type="InterPro" id="IPR005677">
    <property type="entry name" value="Fum_hydII"/>
</dbReference>
<dbReference type="InterPro" id="IPR020557">
    <property type="entry name" value="Fumarate_lyase_CS"/>
</dbReference>
<comment type="function">
    <text evidence="4">Involved in the TCA cycle. Catalyzes the stereospecific interconversion of fumarate to L-malate.</text>
</comment>
<dbReference type="EMBL" id="JBBMFF010000114">
    <property type="protein sequence ID" value="MEQ2510069.1"/>
    <property type="molecule type" value="Genomic_DNA"/>
</dbReference>
<dbReference type="PRINTS" id="PR00149">
    <property type="entry name" value="FUMRATELYASE"/>
</dbReference>
<dbReference type="InterPro" id="IPR018951">
    <property type="entry name" value="Fumarase_C_C"/>
</dbReference>
<evidence type="ECO:0000256" key="1">
    <source>
        <dbReference type="ARBA" id="ARBA00009084"/>
    </source>
</evidence>
<name>A0ABV1G400_9FIRM</name>
<gene>
    <name evidence="4 7" type="primary">fumC</name>
    <name evidence="7" type="ORF">WMO66_02195</name>
</gene>
<dbReference type="RefSeq" id="WP_349134771.1">
    <property type="nucleotide sequence ID" value="NZ_JBBMFF010000114.1"/>
</dbReference>
<evidence type="ECO:0000259" key="5">
    <source>
        <dbReference type="Pfam" id="PF00206"/>
    </source>
</evidence>
<keyword evidence="2" id="KW-0028">Amino-acid biosynthesis</keyword>
<comment type="pathway">
    <text evidence="4">Carbohydrate metabolism; tricarboxylic acid cycle; (S)-malate from fumarate: step 1/1.</text>
</comment>
<comment type="caution">
    <text evidence="7">The sequence shown here is derived from an EMBL/GenBank/DDBJ whole genome shotgun (WGS) entry which is preliminary data.</text>
</comment>
<feature type="binding site" evidence="4">
    <location>
        <begin position="322"/>
        <end position="324"/>
    </location>
    <ligand>
        <name>substrate</name>
    </ligand>
</feature>
<feature type="binding site" evidence="4">
    <location>
        <position position="185"/>
    </location>
    <ligand>
        <name>substrate</name>
    </ligand>
</feature>
<feature type="domain" description="Fumarate lyase N-terminal" evidence="5">
    <location>
        <begin position="11"/>
        <end position="339"/>
    </location>
</feature>
<protein>
    <recommendedName>
        <fullName evidence="4">Fumarate hydratase class II</fullName>
        <shortName evidence="4">Fumarase C</shortName>
        <ecNumber evidence="4">4.2.1.2</ecNumber>
    </recommendedName>
    <alternativeName>
        <fullName evidence="4">Aerobic fumarase</fullName>
    </alternativeName>
    <alternativeName>
        <fullName evidence="4">Iron-independent fumarase</fullName>
    </alternativeName>
</protein>
<dbReference type="InterPro" id="IPR024083">
    <property type="entry name" value="Fumarase/histidase_N"/>
</dbReference>
<dbReference type="GO" id="GO:0004333">
    <property type="term" value="F:fumarate hydratase activity"/>
    <property type="evidence" value="ECO:0007669"/>
    <property type="project" value="UniProtKB-EC"/>
</dbReference>
<evidence type="ECO:0000259" key="6">
    <source>
        <dbReference type="Pfam" id="PF10415"/>
    </source>
</evidence>
<comment type="subunit">
    <text evidence="4">Homotetramer.</text>
</comment>
<dbReference type="Pfam" id="PF00206">
    <property type="entry name" value="Lyase_1"/>
    <property type="match status" value="1"/>
</dbReference>
<dbReference type="EC" id="4.2.1.2" evidence="4"/>
<comment type="catalytic activity">
    <reaction evidence="4">
        <text>(S)-malate = fumarate + H2O</text>
        <dbReference type="Rhea" id="RHEA:12460"/>
        <dbReference type="ChEBI" id="CHEBI:15377"/>
        <dbReference type="ChEBI" id="CHEBI:15589"/>
        <dbReference type="ChEBI" id="CHEBI:29806"/>
        <dbReference type="EC" id="4.2.1.2"/>
    </reaction>
</comment>
<keyword evidence="4" id="KW-0816">Tricarboxylic acid cycle</keyword>
<evidence type="ECO:0000256" key="4">
    <source>
        <dbReference type="HAMAP-Rule" id="MF_00743"/>
    </source>
</evidence>
<dbReference type="Pfam" id="PF10415">
    <property type="entry name" value="FumaraseC_C"/>
    <property type="match status" value="1"/>
</dbReference>
<comment type="similarity">
    <text evidence="1 4">Belongs to the class-II fumarase/aspartase family. Fumarase subfamily.</text>
</comment>
<dbReference type="Gene3D" id="1.10.40.30">
    <property type="entry name" value="Fumarase/aspartase (C-terminal domain)"/>
    <property type="match status" value="1"/>
</dbReference>
<feature type="active site" description="Proton donor/acceptor" evidence="4">
    <location>
        <position position="186"/>
    </location>
</feature>
<evidence type="ECO:0000313" key="7">
    <source>
        <dbReference type="EMBL" id="MEQ2510069.1"/>
    </source>
</evidence>
<feature type="domain" description="Fumarase C C-terminal" evidence="6">
    <location>
        <begin position="406"/>
        <end position="458"/>
    </location>
</feature>
<evidence type="ECO:0000313" key="8">
    <source>
        <dbReference type="Proteomes" id="UP001491552"/>
    </source>
</evidence>
<keyword evidence="4" id="KW-0963">Cytoplasm</keyword>
<evidence type="ECO:0000256" key="2">
    <source>
        <dbReference type="ARBA" id="ARBA00022605"/>
    </source>
</evidence>
<dbReference type="NCBIfam" id="TIGR00979">
    <property type="entry name" value="fumC_II"/>
    <property type="match status" value="1"/>
</dbReference>
<dbReference type="PRINTS" id="PR00145">
    <property type="entry name" value="ARGSUCLYASE"/>
</dbReference>
<dbReference type="Proteomes" id="UP001491552">
    <property type="component" value="Unassembled WGS sequence"/>
</dbReference>
<feature type="binding site" evidence="4">
    <location>
        <begin position="101"/>
        <end position="103"/>
    </location>
    <ligand>
        <name>substrate</name>
    </ligand>
</feature>
<dbReference type="Gene3D" id="1.10.275.10">
    <property type="entry name" value="Fumarase/aspartase (N-terminal domain)"/>
    <property type="match status" value="1"/>
</dbReference>
<feature type="site" description="Important for catalytic activity" evidence="4">
    <location>
        <position position="329"/>
    </location>
</feature>
<feature type="binding site" evidence="4">
    <location>
        <begin position="137"/>
        <end position="139"/>
    </location>
    <ligand>
        <name>substrate</name>
    </ligand>
</feature>
<comment type="subcellular location">
    <subcellularLocation>
        <location evidence="4">Cytoplasm</location>
    </subcellularLocation>
</comment>
<evidence type="ECO:0000256" key="3">
    <source>
        <dbReference type="ARBA" id="ARBA00023239"/>
    </source>
</evidence>
<feature type="binding site" description="in site B" evidence="4">
    <location>
        <begin position="127"/>
        <end position="130"/>
    </location>
    <ligand>
        <name>substrate</name>
    </ligand>
</feature>
<feature type="binding site" evidence="4">
    <location>
        <position position="317"/>
    </location>
    <ligand>
        <name>substrate</name>
    </ligand>
</feature>
<dbReference type="CDD" id="cd01362">
    <property type="entry name" value="Fumarase_classII"/>
    <property type="match status" value="1"/>
</dbReference>
<keyword evidence="3 4" id="KW-0456">Lyase</keyword>
<dbReference type="HAMAP" id="MF_00743">
    <property type="entry name" value="FumaraseC"/>
    <property type="match status" value="1"/>
</dbReference>
<dbReference type="PROSITE" id="PS00163">
    <property type="entry name" value="FUMARATE_LYASES"/>
    <property type="match status" value="1"/>
</dbReference>
<comment type="miscellaneous">
    <text evidence="4">There are 2 substrate-binding sites: the catalytic A site, and the non-catalytic B site that may play a role in the transfer of substrate or product between the active site and the solvent. Alternatively, the B site may bind allosteric effectors.</text>
</comment>
<dbReference type="SUPFAM" id="SSF48557">
    <property type="entry name" value="L-aspartase-like"/>
    <property type="match status" value="1"/>
</dbReference>
<reference evidence="7 8" key="1">
    <citation type="submission" date="2024-03" db="EMBL/GenBank/DDBJ databases">
        <title>Human intestinal bacterial collection.</title>
        <authorList>
            <person name="Pauvert C."/>
            <person name="Hitch T.C.A."/>
            <person name="Clavel T."/>
        </authorList>
    </citation>
    <scope>NUCLEOTIDE SEQUENCE [LARGE SCALE GENOMIC DNA]</scope>
    <source>
        <strain evidence="7 8">CLA-AA-H192</strain>
    </source>
</reference>
<dbReference type="PANTHER" id="PTHR11444">
    <property type="entry name" value="ASPARTATEAMMONIA/ARGININOSUCCINATE/ADENYLOSUCCINATE LYASE"/>
    <property type="match status" value="1"/>
</dbReference>
<feature type="active site" evidence="4">
    <location>
        <position position="316"/>
    </location>
</feature>
<organism evidence="7 8">
    <name type="scientific">Faecousia intestinalis</name>
    <dbReference type="NCBI Taxonomy" id="3133167"/>
    <lineage>
        <taxon>Bacteria</taxon>
        <taxon>Bacillati</taxon>
        <taxon>Bacillota</taxon>
        <taxon>Clostridia</taxon>
        <taxon>Eubacteriales</taxon>
        <taxon>Oscillospiraceae</taxon>
        <taxon>Faecousia</taxon>
    </lineage>
</organism>
<keyword evidence="8" id="KW-1185">Reference proteome</keyword>
<proteinExistence type="inferred from homology"/>
<accession>A0ABV1G400</accession>
<dbReference type="InterPro" id="IPR008948">
    <property type="entry name" value="L-Aspartase-like"/>
</dbReference>